<name>A0AAV0MHI2_9ROSI</name>
<dbReference type="InterPro" id="IPR000073">
    <property type="entry name" value="AB_hydrolase_1"/>
</dbReference>
<dbReference type="GO" id="GO:0009696">
    <property type="term" value="P:salicylic acid metabolic process"/>
    <property type="evidence" value="ECO:0007669"/>
    <property type="project" value="TreeGrafter"/>
</dbReference>
<dbReference type="GO" id="GO:0080031">
    <property type="term" value="F:methyl salicylate esterase activity"/>
    <property type="evidence" value="ECO:0007669"/>
    <property type="project" value="TreeGrafter"/>
</dbReference>
<dbReference type="Gene3D" id="3.40.50.1820">
    <property type="entry name" value="alpha/beta hydrolase"/>
    <property type="match status" value="1"/>
</dbReference>
<proteinExistence type="predicted"/>
<dbReference type="InterPro" id="IPR045889">
    <property type="entry name" value="MES/HNL"/>
</dbReference>
<keyword evidence="3" id="KW-1185">Reference proteome</keyword>
<dbReference type="PANTHER" id="PTHR10992">
    <property type="entry name" value="METHYLESTERASE FAMILY MEMBER"/>
    <property type="match status" value="1"/>
</dbReference>
<dbReference type="PANTHER" id="PTHR10992:SF943">
    <property type="entry name" value="METHYLESTERASE 10"/>
    <property type="match status" value="1"/>
</dbReference>
<accession>A0AAV0MHI2</accession>
<reference evidence="2" key="1">
    <citation type="submission" date="2022-08" db="EMBL/GenBank/DDBJ databases">
        <authorList>
            <person name="Gutierrez-Valencia J."/>
        </authorList>
    </citation>
    <scope>NUCLEOTIDE SEQUENCE</scope>
</reference>
<dbReference type="EMBL" id="CAMGYJ010000007">
    <property type="protein sequence ID" value="CAI0445406.1"/>
    <property type="molecule type" value="Genomic_DNA"/>
</dbReference>
<dbReference type="Proteomes" id="UP001154282">
    <property type="component" value="Unassembled WGS sequence"/>
</dbReference>
<comment type="caution">
    <text evidence="2">The sequence shown here is derived from an EMBL/GenBank/DDBJ whole genome shotgun (WGS) entry which is preliminary data.</text>
</comment>
<dbReference type="AlphaFoldDB" id="A0AAV0MHI2"/>
<protein>
    <recommendedName>
        <fullName evidence="1">AB hydrolase-1 domain-containing protein</fullName>
    </recommendedName>
</protein>
<dbReference type="InterPro" id="IPR029058">
    <property type="entry name" value="AB_hydrolase_fold"/>
</dbReference>
<dbReference type="GO" id="GO:0009694">
    <property type="term" value="P:jasmonic acid metabolic process"/>
    <property type="evidence" value="ECO:0007669"/>
    <property type="project" value="TreeGrafter"/>
</dbReference>
<evidence type="ECO:0000313" key="2">
    <source>
        <dbReference type="EMBL" id="CAI0445406.1"/>
    </source>
</evidence>
<sequence length="125" mass="13488">MGGRRHFVLVHGACHGAWSWYKMLPLLTSAGHNATAIELAASGVDPQQVDTVRTISQYTQPLMDYLSALPPTEKVVLVAHSYGGFAVAQAMEILPGRISVAVFVTAFMPGPAYPSATLFREVFLL</sequence>
<evidence type="ECO:0000313" key="3">
    <source>
        <dbReference type="Proteomes" id="UP001154282"/>
    </source>
</evidence>
<dbReference type="GO" id="GO:0080030">
    <property type="term" value="F:methyl indole-3-acetate esterase activity"/>
    <property type="evidence" value="ECO:0007669"/>
    <property type="project" value="TreeGrafter"/>
</dbReference>
<feature type="domain" description="AB hydrolase-1" evidence="1">
    <location>
        <begin position="7"/>
        <end position="112"/>
    </location>
</feature>
<dbReference type="GO" id="GO:0080032">
    <property type="term" value="F:methyl jasmonate esterase activity"/>
    <property type="evidence" value="ECO:0007669"/>
    <property type="project" value="TreeGrafter"/>
</dbReference>
<dbReference type="SUPFAM" id="SSF53474">
    <property type="entry name" value="alpha/beta-Hydrolases"/>
    <property type="match status" value="1"/>
</dbReference>
<dbReference type="Pfam" id="PF12697">
    <property type="entry name" value="Abhydrolase_6"/>
    <property type="match status" value="1"/>
</dbReference>
<evidence type="ECO:0000259" key="1">
    <source>
        <dbReference type="Pfam" id="PF12697"/>
    </source>
</evidence>
<organism evidence="2 3">
    <name type="scientific">Linum tenue</name>
    <dbReference type="NCBI Taxonomy" id="586396"/>
    <lineage>
        <taxon>Eukaryota</taxon>
        <taxon>Viridiplantae</taxon>
        <taxon>Streptophyta</taxon>
        <taxon>Embryophyta</taxon>
        <taxon>Tracheophyta</taxon>
        <taxon>Spermatophyta</taxon>
        <taxon>Magnoliopsida</taxon>
        <taxon>eudicotyledons</taxon>
        <taxon>Gunneridae</taxon>
        <taxon>Pentapetalae</taxon>
        <taxon>rosids</taxon>
        <taxon>fabids</taxon>
        <taxon>Malpighiales</taxon>
        <taxon>Linaceae</taxon>
        <taxon>Linum</taxon>
    </lineage>
</organism>
<gene>
    <name evidence="2" type="ORF">LITE_LOCUS28546</name>
</gene>